<accession>A0A0E9XUI1</accession>
<name>A0A0E9XUI1_ANGAN</name>
<protein>
    <submittedName>
        <fullName evidence="1">Uncharacterized protein</fullName>
    </submittedName>
</protein>
<organism evidence="1">
    <name type="scientific">Anguilla anguilla</name>
    <name type="common">European freshwater eel</name>
    <name type="synonym">Muraena anguilla</name>
    <dbReference type="NCBI Taxonomy" id="7936"/>
    <lineage>
        <taxon>Eukaryota</taxon>
        <taxon>Metazoa</taxon>
        <taxon>Chordata</taxon>
        <taxon>Craniata</taxon>
        <taxon>Vertebrata</taxon>
        <taxon>Euteleostomi</taxon>
        <taxon>Actinopterygii</taxon>
        <taxon>Neopterygii</taxon>
        <taxon>Teleostei</taxon>
        <taxon>Anguilliformes</taxon>
        <taxon>Anguillidae</taxon>
        <taxon>Anguilla</taxon>
    </lineage>
</organism>
<dbReference type="AlphaFoldDB" id="A0A0E9XUI1"/>
<reference evidence="1" key="2">
    <citation type="journal article" date="2015" name="Fish Shellfish Immunol.">
        <title>Early steps in the European eel (Anguilla anguilla)-Vibrio vulnificus interaction in the gills: Role of the RtxA13 toxin.</title>
        <authorList>
            <person name="Callol A."/>
            <person name="Pajuelo D."/>
            <person name="Ebbesson L."/>
            <person name="Teles M."/>
            <person name="MacKenzie S."/>
            <person name="Amaro C."/>
        </authorList>
    </citation>
    <scope>NUCLEOTIDE SEQUENCE</scope>
</reference>
<evidence type="ECO:0000313" key="1">
    <source>
        <dbReference type="EMBL" id="JAI05339.1"/>
    </source>
</evidence>
<proteinExistence type="predicted"/>
<dbReference type="EMBL" id="GBXM01003239">
    <property type="protein sequence ID" value="JAI05339.1"/>
    <property type="molecule type" value="Transcribed_RNA"/>
</dbReference>
<reference evidence="1" key="1">
    <citation type="submission" date="2014-11" db="EMBL/GenBank/DDBJ databases">
        <authorList>
            <person name="Amaro Gonzalez C."/>
        </authorList>
    </citation>
    <scope>NUCLEOTIDE SEQUENCE</scope>
</reference>
<sequence>MADAQNLFIKRFAAQWLKVCWCVCRSSTYS</sequence>